<evidence type="ECO:0000313" key="1">
    <source>
        <dbReference type="EMBL" id="EAR87634.1"/>
    </source>
</evidence>
<dbReference type="GeneID" id="7839101"/>
<dbReference type="EMBL" id="GG662849">
    <property type="protein sequence ID" value="EAR87634.1"/>
    <property type="molecule type" value="Genomic_DNA"/>
</dbReference>
<organism evidence="1 2">
    <name type="scientific">Tetrahymena thermophila (strain SB210)</name>
    <dbReference type="NCBI Taxonomy" id="312017"/>
    <lineage>
        <taxon>Eukaryota</taxon>
        <taxon>Sar</taxon>
        <taxon>Alveolata</taxon>
        <taxon>Ciliophora</taxon>
        <taxon>Intramacronucleata</taxon>
        <taxon>Oligohymenophorea</taxon>
        <taxon>Hymenostomatida</taxon>
        <taxon>Tetrahymenina</taxon>
        <taxon>Tetrahymenidae</taxon>
        <taxon>Tetrahymena</taxon>
    </lineage>
</organism>
<name>I7MDH8_TETTS</name>
<keyword evidence="2" id="KW-1185">Reference proteome</keyword>
<dbReference type="InParanoid" id="I7MDH8"/>
<reference evidence="2" key="1">
    <citation type="journal article" date="2006" name="PLoS Biol.">
        <title>Macronuclear genome sequence of the ciliate Tetrahymena thermophila, a model eukaryote.</title>
        <authorList>
            <person name="Eisen J.A."/>
            <person name="Coyne R.S."/>
            <person name="Wu M."/>
            <person name="Wu D."/>
            <person name="Thiagarajan M."/>
            <person name="Wortman J.R."/>
            <person name="Badger J.H."/>
            <person name="Ren Q."/>
            <person name="Amedeo P."/>
            <person name="Jones K.M."/>
            <person name="Tallon L.J."/>
            <person name="Delcher A.L."/>
            <person name="Salzberg S.L."/>
            <person name="Silva J.C."/>
            <person name="Haas B.J."/>
            <person name="Majoros W.H."/>
            <person name="Farzad M."/>
            <person name="Carlton J.M."/>
            <person name="Smith R.K. Jr."/>
            <person name="Garg J."/>
            <person name="Pearlman R.E."/>
            <person name="Karrer K.M."/>
            <person name="Sun L."/>
            <person name="Manning G."/>
            <person name="Elde N.C."/>
            <person name="Turkewitz A.P."/>
            <person name="Asai D.J."/>
            <person name="Wilkes D.E."/>
            <person name="Wang Y."/>
            <person name="Cai H."/>
            <person name="Collins K."/>
            <person name="Stewart B.A."/>
            <person name="Lee S.R."/>
            <person name="Wilamowska K."/>
            <person name="Weinberg Z."/>
            <person name="Ruzzo W.L."/>
            <person name="Wloga D."/>
            <person name="Gaertig J."/>
            <person name="Frankel J."/>
            <person name="Tsao C.-C."/>
            <person name="Gorovsky M.A."/>
            <person name="Keeling P.J."/>
            <person name="Waller R.F."/>
            <person name="Patron N.J."/>
            <person name="Cherry J.M."/>
            <person name="Stover N.A."/>
            <person name="Krieger C.J."/>
            <person name="del Toro C."/>
            <person name="Ryder H.F."/>
            <person name="Williamson S.C."/>
            <person name="Barbeau R.A."/>
            <person name="Hamilton E.P."/>
            <person name="Orias E."/>
        </authorList>
    </citation>
    <scope>NUCLEOTIDE SEQUENCE [LARGE SCALE GENOMIC DNA]</scope>
    <source>
        <strain evidence="2">SB210</strain>
    </source>
</reference>
<protein>
    <submittedName>
        <fullName evidence="1">Uncharacterized protein</fullName>
    </submittedName>
</protein>
<proteinExistence type="predicted"/>
<dbReference type="Proteomes" id="UP000009168">
    <property type="component" value="Unassembled WGS sequence"/>
</dbReference>
<gene>
    <name evidence="1" type="ORF">TTHERM_00538540</name>
</gene>
<evidence type="ECO:0000313" key="2">
    <source>
        <dbReference type="Proteomes" id="UP000009168"/>
    </source>
</evidence>
<dbReference type="KEGG" id="tet:TTHERM_00538540"/>
<sequence>MIKVQLDQAGMKGLQNIEKPFLQNYFSKLQESKKQPSKENTWKAKKQCGREVFSAC</sequence>
<dbReference type="AlphaFoldDB" id="I7MDH8"/>
<accession>I7MDH8</accession>
<dbReference type="HOGENOM" id="CLU_3018533_0_0_1"/>
<dbReference type="RefSeq" id="XP_001007879.1">
    <property type="nucleotide sequence ID" value="XM_001007879.1"/>
</dbReference>